<dbReference type="EMBL" id="FQWB01000001">
    <property type="protein sequence ID" value="SHF90687.1"/>
    <property type="molecule type" value="Genomic_DNA"/>
</dbReference>
<evidence type="ECO:0000259" key="1">
    <source>
        <dbReference type="Pfam" id="PF05368"/>
    </source>
</evidence>
<name>A0A1M5FGJ9_9FLAO</name>
<dbReference type="InterPro" id="IPR008030">
    <property type="entry name" value="NmrA-like"/>
</dbReference>
<protein>
    <submittedName>
        <fullName evidence="2">NAD(P)H dehydrogenase (Quinone)</fullName>
    </submittedName>
</protein>
<dbReference type="Gene3D" id="3.40.50.720">
    <property type="entry name" value="NAD(P)-binding Rossmann-like Domain"/>
    <property type="match status" value="1"/>
</dbReference>
<sequence length="287" mass="31647">MILITGATGHLGKSVVDQLLTKTTPNKIAILARDAEKAKDFKAKGIDVRIGDFDNSNSLNEALKGIEKVLLISGVDPVNRLQQHKNVIDAAKLNGVKLIAYTSVTMENFSNSDNQFLMGSHFLTEDYIKESGLAFTFFRNNLYTDTILMFAGENPFETGITLPTAKGKVGFALRREIGEAIANDLLSNYNENKIYEITGSEAYSYADVASELSKLSGKTVTYTELESEDYKGILEKAGVPEHFIQVFTAFAADIKNNQHSKVTSDLEILLGRKPINFSSALKELYKL</sequence>
<dbReference type="Proteomes" id="UP000184516">
    <property type="component" value="Unassembled WGS sequence"/>
</dbReference>
<dbReference type="OrthoDB" id="9780595at2"/>
<gene>
    <name evidence="2" type="ORF">SAMN05443549_101781</name>
</gene>
<dbReference type="InterPro" id="IPR036291">
    <property type="entry name" value="NAD(P)-bd_dom_sf"/>
</dbReference>
<evidence type="ECO:0000313" key="2">
    <source>
        <dbReference type="EMBL" id="SHF90687.1"/>
    </source>
</evidence>
<dbReference type="CDD" id="cd05269">
    <property type="entry name" value="TMR_SDR_a"/>
    <property type="match status" value="1"/>
</dbReference>
<evidence type="ECO:0000313" key="3">
    <source>
        <dbReference type="Proteomes" id="UP000184516"/>
    </source>
</evidence>
<dbReference type="PANTHER" id="PTHR47129:SF1">
    <property type="entry name" value="NMRA-LIKE DOMAIN-CONTAINING PROTEIN"/>
    <property type="match status" value="1"/>
</dbReference>
<dbReference type="STRING" id="468056.SAMN05443549_101781"/>
<keyword evidence="3" id="KW-1185">Reference proteome</keyword>
<dbReference type="AlphaFoldDB" id="A0A1M5FGJ9"/>
<dbReference type="SUPFAM" id="SSF51735">
    <property type="entry name" value="NAD(P)-binding Rossmann-fold domains"/>
    <property type="match status" value="1"/>
</dbReference>
<dbReference type="Gene3D" id="3.90.25.10">
    <property type="entry name" value="UDP-galactose 4-epimerase, domain 1"/>
    <property type="match status" value="1"/>
</dbReference>
<reference evidence="3" key="1">
    <citation type="submission" date="2016-11" db="EMBL/GenBank/DDBJ databases">
        <authorList>
            <person name="Varghese N."/>
            <person name="Submissions S."/>
        </authorList>
    </citation>
    <scope>NUCLEOTIDE SEQUENCE [LARGE SCALE GENOMIC DNA]</scope>
    <source>
        <strain evidence="3">DSM 19978</strain>
    </source>
</reference>
<feature type="domain" description="NmrA-like" evidence="1">
    <location>
        <begin position="2"/>
        <end position="251"/>
    </location>
</feature>
<accession>A0A1M5FGJ9</accession>
<organism evidence="2 3">
    <name type="scientific">Flavobacterium fluvii</name>
    <dbReference type="NCBI Taxonomy" id="468056"/>
    <lineage>
        <taxon>Bacteria</taxon>
        <taxon>Pseudomonadati</taxon>
        <taxon>Bacteroidota</taxon>
        <taxon>Flavobacteriia</taxon>
        <taxon>Flavobacteriales</taxon>
        <taxon>Flavobacteriaceae</taxon>
        <taxon>Flavobacterium</taxon>
    </lineage>
</organism>
<dbReference type="InterPro" id="IPR052718">
    <property type="entry name" value="NmrA-type_oxidoreductase"/>
</dbReference>
<dbReference type="RefSeq" id="WP_073368039.1">
    <property type="nucleotide sequence ID" value="NZ_FQWB01000001.1"/>
</dbReference>
<dbReference type="Pfam" id="PF05368">
    <property type="entry name" value="NmrA"/>
    <property type="match status" value="1"/>
</dbReference>
<dbReference type="PANTHER" id="PTHR47129">
    <property type="entry name" value="QUINONE OXIDOREDUCTASE 2"/>
    <property type="match status" value="1"/>
</dbReference>
<proteinExistence type="predicted"/>